<feature type="transmembrane region" description="Helical" evidence="1">
    <location>
        <begin position="36"/>
        <end position="60"/>
    </location>
</feature>
<keyword evidence="1" id="KW-1133">Transmembrane helix</keyword>
<evidence type="ECO:0000256" key="1">
    <source>
        <dbReference type="SAM" id="Phobius"/>
    </source>
</evidence>
<dbReference type="EMBL" id="BAABJP010000008">
    <property type="protein sequence ID" value="GAA5154119.1"/>
    <property type="molecule type" value="Genomic_DNA"/>
</dbReference>
<sequence>MTSGDGTADEPVLSRLARDPHPTVHRAALAAQHPRWGLATMSLLVLGLVAAFASFAPLAGAVVRRCASPGAPLCTPSAQAVIPAMPVAALILGLAVALLAGRWLARHNGTPEWAALAGWALFLAGAGAALVLGLAP</sequence>
<gene>
    <name evidence="2" type="ORF">GCM10023321_25450</name>
</gene>
<organism evidence="2 3">
    <name type="scientific">Pseudonocardia eucalypti</name>
    <dbReference type="NCBI Taxonomy" id="648755"/>
    <lineage>
        <taxon>Bacteria</taxon>
        <taxon>Bacillati</taxon>
        <taxon>Actinomycetota</taxon>
        <taxon>Actinomycetes</taxon>
        <taxon>Pseudonocardiales</taxon>
        <taxon>Pseudonocardiaceae</taxon>
        <taxon>Pseudonocardia</taxon>
    </lineage>
</organism>
<dbReference type="RefSeq" id="WP_185061649.1">
    <property type="nucleotide sequence ID" value="NZ_BAABJP010000008.1"/>
</dbReference>
<protein>
    <submittedName>
        <fullName evidence="2">Uncharacterized protein</fullName>
    </submittedName>
</protein>
<feature type="transmembrane region" description="Helical" evidence="1">
    <location>
        <begin position="80"/>
        <end position="101"/>
    </location>
</feature>
<dbReference type="Proteomes" id="UP001428817">
    <property type="component" value="Unassembled WGS sequence"/>
</dbReference>
<name>A0ABP9PYM9_9PSEU</name>
<accession>A0ABP9PYM9</accession>
<keyword evidence="3" id="KW-1185">Reference proteome</keyword>
<proteinExistence type="predicted"/>
<evidence type="ECO:0000313" key="3">
    <source>
        <dbReference type="Proteomes" id="UP001428817"/>
    </source>
</evidence>
<keyword evidence="1" id="KW-0812">Transmembrane</keyword>
<evidence type="ECO:0000313" key="2">
    <source>
        <dbReference type="EMBL" id="GAA5154119.1"/>
    </source>
</evidence>
<reference evidence="3" key="1">
    <citation type="journal article" date="2019" name="Int. J. Syst. Evol. Microbiol.">
        <title>The Global Catalogue of Microorganisms (GCM) 10K type strain sequencing project: providing services to taxonomists for standard genome sequencing and annotation.</title>
        <authorList>
            <consortium name="The Broad Institute Genomics Platform"/>
            <consortium name="The Broad Institute Genome Sequencing Center for Infectious Disease"/>
            <person name="Wu L."/>
            <person name="Ma J."/>
        </authorList>
    </citation>
    <scope>NUCLEOTIDE SEQUENCE [LARGE SCALE GENOMIC DNA]</scope>
    <source>
        <strain evidence="3">JCM 18303</strain>
    </source>
</reference>
<feature type="transmembrane region" description="Helical" evidence="1">
    <location>
        <begin position="113"/>
        <end position="135"/>
    </location>
</feature>
<comment type="caution">
    <text evidence="2">The sequence shown here is derived from an EMBL/GenBank/DDBJ whole genome shotgun (WGS) entry which is preliminary data.</text>
</comment>
<keyword evidence="1" id="KW-0472">Membrane</keyword>